<dbReference type="AlphaFoldDB" id="A0A4Q9DXJ9"/>
<sequence length="254" mass="28115">MGEVVLAVHEVDKHIAKQKIIHSVSMEVREGQVLALCGGNGAGKSTMLRMIVGIAQPTGGTIEVGGLQWKKDRRGYAGSIGYMPDDYLFGHGLSAEETLSFWASLRKVSKMRVDETLRLVGLHDVRSKAVSSFSKGMRQRLLFAQALLSKPRLLVMDEPTNGLDPYWMESFAKLVLMAKREGHAIIFSTHQLQVAEAIADQVVFLKQGRIVEEGTVSVFRERYGDQGLQQAFHRLFGFQADAAGLQEGNSHELF</sequence>
<evidence type="ECO:0000313" key="6">
    <source>
        <dbReference type="Proteomes" id="UP000293142"/>
    </source>
</evidence>
<keyword evidence="3 5" id="KW-0067">ATP-binding</keyword>
<dbReference type="Proteomes" id="UP000293142">
    <property type="component" value="Unassembled WGS sequence"/>
</dbReference>
<dbReference type="GO" id="GO:0016887">
    <property type="term" value="F:ATP hydrolysis activity"/>
    <property type="evidence" value="ECO:0007669"/>
    <property type="project" value="InterPro"/>
</dbReference>
<dbReference type="PANTHER" id="PTHR42939:SF1">
    <property type="entry name" value="ABC TRANSPORTER ATP-BINDING PROTEIN ALBC-RELATED"/>
    <property type="match status" value="1"/>
</dbReference>
<keyword evidence="1" id="KW-0813">Transport</keyword>
<reference evidence="5 6" key="1">
    <citation type="submission" date="2019-02" db="EMBL/GenBank/DDBJ databases">
        <title>Paenibacillus sp. nov., isolated from surface-sterilized tissue of Thalictrum simplex L.</title>
        <authorList>
            <person name="Tuo L."/>
        </authorList>
    </citation>
    <scope>NUCLEOTIDE SEQUENCE [LARGE SCALE GENOMIC DNA]</scope>
    <source>
        <strain evidence="5 6">N2SHLJ1</strain>
    </source>
</reference>
<dbReference type="GO" id="GO:0005524">
    <property type="term" value="F:ATP binding"/>
    <property type="evidence" value="ECO:0007669"/>
    <property type="project" value="UniProtKB-KW"/>
</dbReference>
<proteinExistence type="predicted"/>
<protein>
    <submittedName>
        <fullName evidence="5">ABC transporter ATP-binding protein</fullName>
    </submittedName>
</protein>
<dbReference type="SMART" id="SM00382">
    <property type="entry name" value="AAA"/>
    <property type="match status" value="1"/>
</dbReference>
<dbReference type="EMBL" id="SIRE01000003">
    <property type="protein sequence ID" value="TBL81105.1"/>
    <property type="molecule type" value="Genomic_DNA"/>
</dbReference>
<comment type="caution">
    <text evidence="5">The sequence shown here is derived from an EMBL/GenBank/DDBJ whole genome shotgun (WGS) entry which is preliminary data.</text>
</comment>
<dbReference type="InterPro" id="IPR003593">
    <property type="entry name" value="AAA+_ATPase"/>
</dbReference>
<evidence type="ECO:0000259" key="4">
    <source>
        <dbReference type="PROSITE" id="PS50893"/>
    </source>
</evidence>
<dbReference type="InterPro" id="IPR017871">
    <property type="entry name" value="ABC_transporter-like_CS"/>
</dbReference>
<name>A0A4Q9DXJ9_9BACL</name>
<evidence type="ECO:0000256" key="2">
    <source>
        <dbReference type="ARBA" id="ARBA00022741"/>
    </source>
</evidence>
<dbReference type="PANTHER" id="PTHR42939">
    <property type="entry name" value="ABC TRANSPORTER ATP-BINDING PROTEIN ALBC-RELATED"/>
    <property type="match status" value="1"/>
</dbReference>
<accession>A0A4Q9DXJ9</accession>
<dbReference type="Pfam" id="PF00005">
    <property type="entry name" value="ABC_tran"/>
    <property type="match status" value="1"/>
</dbReference>
<dbReference type="InterPro" id="IPR027417">
    <property type="entry name" value="P-loop_NTPase"/>
</dbReference>
<keyword evidence="6" id="KW-1185">Reference proteome</keyword>
<dbReference type="InterPro" id="IPR051782">
    <property type="entry name" value="ABC_Transporter_VariousFunc"/>
</dbReference>
<feature type="domain" description="ABC transporter" evidence="4">
    <location>
        <begin position="6"/>
        <end position="232"/>
    </location>
</feature>
<evidence type="ECO:0000256" key="1">
    <source>
        <dbReference type="ARBA" id="ARBA00022448"/>
    </source>
</evidence>
<dbReference type="PROSITE" id="PS50893">
    <property type="entry name" value="ABC_TRANSPORTER_2"/>
    <property type="match status" value="1"/>
</dbReference>
<dbReference type="RefSeq" id="WP_131011817.1">
    <property type="nucleotide sequence ID" value="NZ_SIRE01000003.1"/>
</dbReference>
<dbReference type="SUPFAM" id="SSF52540">
    <property type="entry name" value="P-loop containing nucleoside triphosphate hydrolases"/>
    <property type="match status" value="1"/>
</dbReference>
<dbReference type="Gene3D" id="3.40.50.300">
    <property type="entry name" value="P-loop containing nucleotide triphosphate hydrolases"/>
    <property type="match status" value="1"/>
</dbReference>
<keyword evidence="2" id="KW-0547">Nucleotide-binding</keyword>
<evidence type="ECO:0000256" key="3">
    <source>
        <dbReference type="ARBA" id="ARBA00022840"/>
    </source>
</evidence>
<organism evidence="5 6">
    <name type="scientific">Paenibacillus thalictri</name>
    <dbReference type="NCBI Taxonomy" id="2527873"/>
    <lineage>
        <taxon>Bacteria</taxon>
        <taxon>Bacillati</taxon>
        <taxon>Bacillota</taxon>
        <taxon>Bacilli</taxon>
        <taxon>Bacillales</taxon>
        <taxon>Paenibacillaceae</taxon>
        <taxon>Paenibacillus</taxon>
    </lineage>
</organism>
<evidence type="ECO:0000313" key="5">
    <source>
        <dbReference type="EMBL" id="TBL81105.1"/>
    </source>
</evidence>
<dbReference type="PROSITE" id="PS00211">
    <property type="entry name" value="ABC_TRANSPORTER_1"/>
    <property type="match status" value="1"/>
</dbReference>
<gene>
    <name evidence="5" type="ORF">EYB31_03155</name>
</gene>
<dbReference type="InterPro" id="IPR003439">
    <property type="entry name" value="ABC_transporter-like_ATP-bd"/>
</dbReference>
<dbReference type="OrthoDB" id="2353216at2"/>
<dbReference type="CDD" id="cd03230">
    <property type="entry name" value="ABC_DR_subfamily_A"/>
    <property type="match status" value="1"/>
</dbReference>